<protein>
    <submittedName>
        <fullName evidence="2">Uncharacterized protein</fullName>
    </submittedName>
</protein>
<name>A0AC34PYB3_9BILA</name>
<dbReference type="Proteomes" id="UP000887576">
    <property type="component" value="Unplaced"/>
</dbReference>
<organism evidence="1 2">
    <name type="scientific">Panagrolaimus sp. JU765</name>
    <dbReference type="NCBI Taxonomy" id="591449"/>
    <lineage>
        <taxon>Eukaryota</taxon>
        <taxon>Metazoa</taxon>
        <taxon>Ecdysozoa</taxon>
        <taxon>Nematoda</taxon>
        <taxon>Chromadorea</taxon>
        <taxon>Rhabditida</taxon>
        <taxon>Tylenchina</taxon>
        <taxon>Panagrolaimomorpha</taxon>
        <taxon>Panagrolaimoidea</taxon>
        <taxon>Panagrolaimidae</taxon>
        <taxon>Panagrolaimus</taxon>
    </lineage>
</organism>
<evidence type="ECO:0000313" key="2">
    <source>
        <dbReference type="WBParaSite" id="JU765_v2.g11122.t1"/>
    </source>
</evidence>
<proteinExistence type="predicted"/>
<accession>A0AC34PYB3</accession>
<reference evidence="2" key="1">
    <citation type="submission" date="2022-11" db="UniProtKB">
        <authorList>
            <consortium name="WormBaseParasite"/>
        </authorList>
    </citation>
    <scope>IDENTIFICATION</scope>
</reference>
<sequence length="130" mass="15064">MGTDDYKDLEEATPSTMASRLKSLRKRDFVYFLPILLCAYSILKEIKVGEPFMYKYQTEYLNLTADQLTSEIYPYFPYAYLFSLIPIFLLTDLFLYKPTMLTEVLGQIGFRASLVFTNDITSQQAGQIAY</sequence>
<evidence type="ECO:0000313" key="1">
    <source>
        <dbReference type="Proteomes" id="UP000887576"/>
    </source>
</evidence>
<dbReference type="WBParaSite" id="JU765_v2.g11122.t1">
    <property type="protein sequence ID" value="JU765_v2.g11122.t1"/>
    <property type="gene ID" value="JU765_v2.g11122"/>
</dbReference>